<organism evidence="2">
    <name type="scientific">Cacopsylla melanoneura</name>
    <dbReference type="NCBI Taxonomy" id="428564"/>
    <lineage>
        <taxon>Eukaryota</taxon>
        <taxon>Metazoa</taxon>
        <taxon>Ecdysozoa</taxon>
        <taxon>Arthropoda</taxon>
        <taxon>Hexapoda</taxon>
        <taxon>Insecta</taxon>
        <taxon>Pterygota</taxon>
        <taxon>Neoptera</taxon>
        <taxon>Paraneoptera</taxon>
        <taxon>Hemiptera</taxon>
        <taxon>Sternorrhyncha</taxon>
        <taxon>Psylloidea</taxon>
        <taxon>Psyllidae</taxon>
        <taxon>Psyllinae</taxon>
        <taxon>Cacopsylla</taxon>
    </lineage>
</organism>
<proteinExistence type="predicted"/>
<feature type="compositionally biased region" description="Basic and acidic residues" evidence="1">
    <location>
        <begin position="59"/>
        <end position="71"/>
    </location>
</feature>
<sequence length="115" mass="12852">MVTLRQVYHATRQVMLSCLTCLYSVQCDQNHSLLLLFFKAFNGTILPLEVLPPNSSKGNEAKKEGEGQKGKVERYSGGGILCAQFIININNMNNRRSEAFSSFVFSSFSFISYAV</sequence>
<evidence type="ECO:0000256" key="1">
    <source>
        <dbReference type="SAM" id="MobiDB-lite"/>
    </source>
</evidence>
<name>A0A8D8MA83_9HEMI</name>
<accession>A0A8D8MA83</accession>
<reference evidence="2" key="1">
    <citation type="submission" date="2021-05" db="EMBL/GenBank/DDBJ databases">
        <authorList>
            <person name="Alioto T."/>
            <person name="Alioto T."/>
            <person name="Gomez Garrido J."/>
        </authorList>
    </citation>
    <scope>NUCLEOTIDE SEQUENCE</scope>
</reference>
<evidence type="ECO:0000313" key="2">
    <source>
        <dbReference type="EMBL" id="CAG6620757.1"/>
    </source>
</evidence>
<dbReference type="EMBL" id="HBUF01048465">
    <property type="protein sequence ID" value="CAG6620757.1"/>
    <property type="molecule type" value="Transcribed_RNA"/>
</dbReference>
<protein>
    <submittedName>
        <fullName evidence="2">Uncharacterized protein</fullName>
    </submittedName>
</protein>
<dbReference type="AlphaFoldDB" id="A0A8D8MA83"/>
<feature type="region of interest" description="Disordered" evidence="1">
    <location>
        <begin position="52"/>
        <end position="71"/>
    </location>
</feature>
<dbReference type="EMBL" id="HBUF01048467">
    <property type="protein sequence ID" value="CAG6620759.1"/>
    <property type="molecule type" value="Transcribed_RNA"/>
</dbReference>